<evidence type="ECO:0000313" key="1">
    <source>
        <dbReference type="EMBL" id="GES35357.1"/>
    </source>
</evidence>
<keyword evidence="3" id="KW-1185">Reference proteome</keyword>
<proteinExistence type="predicted"/>
<accession>A0AA46NVX5</accession>
<dbReference type="GeneID" id="83622568"/>
<evidence type="ECO:0000313" key="3">
    <source>
        <dbReference type="Proteomes" id="UP000325466"/>
    </source>
</evidence>
<dbReference type="RefSeq" id="WP_164528083.1">
    <property type="nucleotide sequence ID" value="NZ_BAAAYP010000043.1"/>
</dbReference>
<dbReference type="EMBL" id="BLAH01000017">
    <property type="protein sequence ID" value="GES35357.1"/>
    <property type="molecule type" value="Genomic_DNA"/>
</dbReference>
<sequence length="56" mass="5996">MNDVPAAGGDPVCWMHRVCPDCGFFLEEPEAPCPRCGAVLRHDEESTDESGPGPLP</sequence>
<dbReference type="AlphaFoldDB" id="A0AA46NVX5"/>
<organism evidence="2 4">
    <name type="scientific">Rhodococcus aetherivorans</name>
    <dbReference type="NCBI Taxonomy" id="191292"/>
    <lineage>
        <taxon>Bacteria</taxon>
        <taxon>Bacillati</taxon>
        <taxon>Actinomycetota</taxon>
        <taxon>Actinomycetes</taxon>
        <taxon>Mycobacteriales</taxon>
        <taxon>Nocardiaceae</taxon>
        <taxon>Rhodococcus</taxon>
    </lineage>
</organism>
<evidence type="ECO:0000313" key="4">
    <source>
        <dbReference type="Proteomes" id="UP001163947"/>
    </source>
</evidence>
<name>A0AA46NVX5_9NOCA</name>
<gene>
    <name evidence="2" type="ORF">OCS65_19080</name>
    <name evidence="1" type="ORF">RAJCM14343_0604</name>
</gene>
<reference evidence="1" key="2">
    <citation type="submission" date="2019-10" db="EMBL/GenBank/DDBJ databases">
        <title>Draft genome sequence of Rhodococcus aetherivorans JCM 14343.</title>
        <authorList>
            <person name="Inoue D."/>
            <person name="Nakazawa M."/>
            <person name="Yamamoto N."/>
            <person name="Sei K."/>
            <person name="Ike M."/>
        </authorList>
    </citation>
    <scope>NUCLEOTIDE SEQUENCE</scope>
    <source>
        <strain evidence="1">JCM 14343</strain>
    </source>
</reference>
<dbReference type="Proteomes" id="UP001163947">
    <property type="component" value="Chromosome"/>
</dbReference>
<dbReference type="EMBL" id="CP106982">
    <property type="protein sequence ID" value="UYF92566.1"/>
    <property type="molecule type" value="Genomic_DNA"/>
</dbReference>
<reference evidence="1 3" key="1">
    <citation type="journal article" date="2018" name="Biodegradation">
        <title>1,4-Dioxane degradation characteristics of Rhodococcus aetherivorans JCM 14343.</title>
        <authorList>
            <person name="Inoue D."/>
            <person name="Tsunoda T."/>
            <person name="Yamamoto N."/>
            <person name="Ike M."/>
            <person name="Sei K."/>
        </authorList>
    </citation>
    <scope>NUCLEOTIDE SEQUENCE [LARGE SCALE GENOMIC DNA]</scope>
    <source>
        <strain evidence="1 3">JCM 14343</strain>
    </source>
</reference>
<dbReference type="Proteomes" id="UP000325466">
    <property type="component" value="Unassembled WGS sequence"/>
</dbReference>
<evidence type="ECO:0000313" key="2">
    <source>
        <dbReference type="EMBL" id="UYF92566.1"/>
    </source>
</evidence>
<reference evidence="2" key="3">
    <citation type="submission" date="2022-09" db="EMBL/GenBank/DDBJ databases">
        <title>The genome sequence of Rhodococcus aetherivorans N1.</title>
        <authorList>
            <person name="Jiang W."/>
        </authorList>
    </citation>
    <scope>NUCLEOTIDE SEQUENCE</scope>
    <source>
        <strain evidence="2">N1</strain>
    </source>
</reference>
<protein>
    <submittedName>
        <fullName evidence="2">Uncharacterized protein</fullName>
    </submittedName>
</protein>